<evidence type="ECO:0000313" key="4">
    <source>
        <dbReference type="EMBL" id="KIN09053.1"/>
    </source>
</evidence>
<dbReference type="STRING" id="913774.A0A0C3E3W0"/>
<dbReference type="Pfam" id="PF17111">
    <property type="entry name" value="PigL_N"/>
    <property type="match status" value="1"/>
</dbReference>
<dbReference type="AlphaFoldDB" id="A0A0C3E3W0"/>
<reference evidence="4 5" key="1">
    <citation type="submission" date="2014-04" db="EMBL/GenBank/DDBJ databases">
        <authorList>
            <consortium name="DOE Joint Genome Institute"/>
            <person name="Kuo A."/>
            <person name="Martino E."/>
            <person name="Perotto S."/>
            <person name="Kohler A."/>
            <person name="Nagy L.G."/>
            <person name="Floudas D."/>
            <person name="Copeland A."/>
            <person name="Barry K.W."/>
            <person name="Cichocki N."/>
            <person name="Veneault-Fourrey C."/>
            <person name="LaButti K."/>
            <person name="Lindquist E.A."/>
            <person name="Lipzen A."/>
            <person name="Lundell T."/>
            <person name="Morin E."/>
            <person name="Murat C."/>
            <person name="Sun H."/>
            <person name="Tunlid A."/>
            <person name="Henrissat B."/>
            <person name="Grigoriev I.V."/>
            <person name="Hibbett D.S."/>
            <person name="Martin F."/>
            <person name="Nordberg H.P."/>
            <person name="Cantor M.N."/>
            <person name="Hua S.X."/>
        </authorList>
    </citation>
    <scope>NUCLEOTIDE SEQUENCE [LARGE SCALE GENOMIC DNA]</scope>
    <source>
        <strain evidence="4 5">Zn</strain>
    </source>
</reference>
<feature type="signal peptide" evidence="2">
    <location>
        <begin position="1"/>
        <end position="24"/>
    </location>
</feature>
<dbReference type="EMBL" id="KN832870">
    <property type="protein sequence ID" value="KIN09053.1"/>
    <property type="molecule type" value="Genomic_DNA"/>
</dbReference>
<evidence type="ECO:0000313" key="5">
    <source>
        <dbReference type="Proteomes" id="UP000054321"/>
    </source>
</evidence>
<sequence>MADPFSTAMAILSVVSIVTQSVVAFSKAIEGLRTHDKKIQGLWNELNALETILLSLRKACESDPARFSLLVVPLRRCGQACEEFSLVIKKCTIHSDGIKPSIRDWAALRYMDSDIHGFLRMLDGYKMTICIALQTVNFGSQVSAEHILSYQTTISATVKGLEERLTEMNDKLESLPKEICQNIVSNKLERSHMLEEKASIQRLIDICLSASQDLKNRQLDIENTEDGLNETEFLRSAKQATTQTLEKCQMELTNASAGIRAEIYFPDSRTSAIGWKGPDINAERQRIEREVESLRQQLAICEESKQFAEQKRQMIFERVSAGNQASQIIASNCEANIEARDIKIGDRTYQALGQLDGITIQRTSQNHTALLAPNGDNS</sequence>
<feature type="coiled-coil region" evidence="1">
    <location>
        <begin position="284"/>
        <end position="311"/>
    </location>
</feature>
<protein>
    <recommendedName>
        <fullName evidence="3">Azaphilone pigments biosynthesis cluster protein L N-terminal domain-containing protein</fullName>
    </recommendedName>
</protein>
<dbReference type="InterPro" id="IPR031348">
    <property type="entry name" value="PigL_N"/>
</dbReference>
<proteinExistence type="predicted"/>
<dbReference type="Proteomes" id="UP000054321">
    <property type="component" value="Unassembled WGS sequence"/>
</dbReference>
<feature type="domain" description="Azaphilone pigments biosynthesis cluster protein L N-terminal" evidence="3">
    <location>
        <begin position="2"/>
        <end position="207"/>
    </location>
</feature>
<dbReference type="HOGENOM" id="CLU_032923_1_0_1"/>
<name>A0A0C3E3W0_OIDMZ</name>
<gene>
    <name evidence="4" type="ORF">OIDMADRAFT_175646</name>
</gene>
<keyword evidence="5" id="KW-1185">Reference proteome</keyword>
<dbReference type="InParanoid" id="A0A0C3E3W0"/>
<evidence type="ECO:0000259" key="3">
    <source>
        <dbReference type="Pfam" id="PF17111"/>
    </source>
</evidence>
<organism evidence="4 5">
    <name type="scientific">Oidiodendron maius (strain Zn)</name>
    <dbReference type="NCBI Taxonomy" id="913774"/>
    <lineage>
        <taxon>Eukaryota</taxon>
        <taxon>Fungi</taxon>
        <taxon>Dikarya</taxon>
        <taxon>Ascomycota</taxon>
        <taxon>Pezizomycotina</taxon>
        <taxon>Leotiomycetes</taxon>
        <taxon>Leotiomycetes incertae sedis</taxon>
        <taxon>Myxotrichaceae</taxon>
        <taxon>Oidiodendron</taxon>
    </lineage>
</organism>
<reference evidence="5" key="2">
    <citation type="submission" date="2015-01" db="EMBL/GenBank/DDBJ databases">
        <title>Evolutionary Origins and Diversification of the Mycorrhizal Mutualists.</title>
        <authorList>
            <consortium name="DOE Joint Genome Institute"/>
            <consortium name="Mycorrhizal Genomics Consortium"/>
            <person name="Kohler A."/>
            <person name="Kuo A."/>
            <person name="Nagy L.G."/>
            <person name="Floudas D."/>
            <person name="Copeland A."/>
            <person name="Barry K.W."/>
            <person name="Cichocki N."/>
            <person name="Veneault-Fourrey C."/>
            <person name="LaButti K."/>
            <person name="Lindquist E.A."/>
            <person name="Lipzen A."/>
            <person name="Lundell T."/>
            <person name="Morin E."/>
            <person name="Murat C."/>
            <person name="Riley R."/>
            <person name="Ohm R."/>
            <person name="Sun H."/>
            <person name="Tunlid A."/>
            <person name="Henrissat B."/>
            <person name="Grigoriev I.V."/>
            <person name="Hibbett D.S."/>
            <person name="Martin F."/>
        </authorList>
    </citation>
    <scope>NUCLEOTIDE SEQUENCE [LARGE SCALE GENOMIC DNA]</scope>
    <source>
        <strain evidence="5">Zn</strain>
    </source>
</reference>
<keyword evidence="1" id="KW-0175">Coiled coil</keyword>
<feature type="chain" id="PRO_5002163914" description="Azaphilone pigments biosynthesis cluster protein L N-terminal domain-containing protein" evidence="2">
    <location>
        <begin position="25"/>
        <end position="378"/>
    </location>
</feature>
<evidence type="ECO:0000256" key="1">
    <source>
        <dbReference type="SAM" id="Coils"/>
    </source>
</evidence>
<accession>A0A0C3E3W0</accession>
<evidence type="ECO:0000256" key="2">
    <source>
        <dbReference type="SAM" id="SignalP"/>
    </source>
</evidence>
<keyword evidence="2" id="KW-0732">Signal</keyword>